<gene>
    <name evidence="3" type="ORF">AURANDRAFT_66655</name>
</gene>
<dbReference type="KEGG" id="aaf:AURANDRAFT_66655"/>
<organism evidence="4">
    <name type="scientific">Aureococcus anophagefferens</name>
    <name type="common">Harmful bloom alga</name>
    <dbReference type="NCBI Taxonomy" id="44056"/>
    <lineage>
        <taxon>Eukaryota</taxon>
        <taxon>Sar</taxon>
        <taxon>Stramenopiles</taxon>
        <taxon>Ochrophyta</taxon>
        <taxon>Pelagophyceae</taxon>
        <taxon>Pelagomonadales</taxon>
        <taxon>Pelagomonadaceae</taxon>
        <taxon>Aureococcus</taxon>
    </lineage>
</organism>
<name>F0YIB8_AURAN</name>
<evidence type="ECO:0000256" key="1">
    <source>
        <dbReference type="SAM" id="Coils"/>
    </source>
</evidence>
<reference evidence="3 4" key="1">
    <citation type="journal article" date="2011" name="Proc. Natl. Acad. Sci. U.S.A.">
        <title>Niche of harmful alga Aureococcus anophagefferens revealed through ecogenomics.</title>
        <authorList>
            <person name="Gobler C.J."/>
            <person name="Berry D.L."/>
            <person name="Dyhrman S.T."/>
            <person name="Wilhelm S.W."/>
            <person name="Salamov A."/>
            <person name="Lobanov A.V."/>
            <person name="Zhang Y."/>
            <person name="Collier J.L."/>
            <person name="Wurch L.L."/>
            <person name="Kustka A.B."/>
            <person name="Dill B.D."/>
            <person name="Shah M."/>
            <person name="VerBerkmoes N.C."/>
            <person name="Kuo A."/>
            <person name="Terry A."/>
            <person name="Pangilinan J."/>
            <person name="Lindquist E.A."/>
            <person name="Lucas S."/>
            <person name="Paulsen I.T."/>
            <person name="Hattenrath-Lehmann T.K."/>
            <person name="Talmage S.C."/>
            <person name="Walker E.A."/>
            <person name="Koch F."/>
            <person name="Burson A.M."/>
            <person name="Marcoval M.A."/>
            <person name="Tang Y.Z."/>
            <person name="Lecleir G.R."/>
            <person name="Coyne K.J."/>
            <person name="Berg G.M."/>
            <person name="Bertrand E.M."/>
            <person name="Saito M.A."/>
            <person name="Gladyshev V.N."/>
            <person name="Grigoriev I.V."/>
        </authorList>
    </citation>
    <scope>NUCLEOTIDE SEQUENCE [LARGE SCALE GENOMIC DNA]</scope>
    <source>
        <strain evidence="4">CCMP 1984</strain>
    </source>
</reference>
<dbReference type="Pfam" id="PF13589">
    <property type="entry name" value="HATPase_c_3"/>
    <property type="match status" value="1"/>
</dbReference>
<feature type="region of interest" description="Disordered" evidence="2">
    <location>
        <begin position="2142"/>
        <end position="2172"/>
    </location>
</feature>
<sequence length="2322" mass="248048">MELSFEIQLQYHAPARVDGKKVVLHARRDVDRQTTWDDVGAWAAATSTYAARAFALEDENGAPAAAIRVSPLAWIKQDQQRRPFRTVVLKRHGCDDDETFERSDVVASAHVGLVSNTINSGVDTTTMLSESIENSVQHNATVVEIAVVRDEGKILIFDDGDGIPPELVEAIAKPGASTVRDDSIQEPVKGPLKSVAAGRGSRPFGALDAPWGRYGVGRFSQLHGTTTQVRFTSVAKGVAKVVVFAQDMAKMIHKKQIEYDYAAYRHGSREAALEIKRVNTVFGKKLNDAHFTCVEITNVGSAFFEDWDANRDTHLAHLAEKYVLHTAGAAGDAARSWLEALGVLPEAAATRRLCGLVVDGADLGVSGATVGGAVANKVADAALFARSRDDAERLARVTALGLDDADGAEVATVKHLSLYWPTMGGASTMPECLAGARCLVFWNGLYLRDETLYPWFARPREAKGRRNDARLDEKIDSRVTNLLFLESTRLFAPEIHKRHLRDKDEGYRALHEPREADAHLKKLRKFEVEQRLEWTKAFDEDENYPHTEDSSYVMDFRGDGILRRCGKLLYRGKDLESGLHVSYEIKGPGKKAPELGFGRVVAFFCDAQDATAPGFFVAASPLLPSGDVDFPCDAADLERLEDAGPGAWWHESFVACPSAAIVDVVGGDDAVKEAAKKFPAKVHALRCGEHDVPKAEQGWKASAFDDFTNTMYSHTTVPPLVFSLTTKTTKKGLQAAGVELELVAQPPSGDEVVVATAPCVDGAFALEKPEPLDAVGVWELFARVRCAPGKIWTRLCDVEREGRKAAKAPLSLDQLCKRDDPDCMRRGEPAFSRSLAVKLQPSEPLELRVELKGKRRRDQHVELGGDLEPLVITFHDARGAEVDEDSMRVKPGDFDVRGGATRVWLEVDGNEVDLDASRAKLESGKAGELVLKGVAVPEGAVPPGGSLPRDVRLHASLEPVVEGSWTWVTYRPVPGGYAAASGGRGAGFGETFPDLAALEAAVNARPAHWIVPRTVDGLETAVSAAPARVALVEPESLDGLAPRAFVTVGLELTAASGHRLEDFEGYDFEVGVVDKRGGGARVHAQMGHDKSDDGVLRQKVRLEAPFGWSGTLRFAVQGCECFADASTIDRALAVKTLTAEGLADAPDGGDARWTAAADGGLGAFDASELHHTWLRAEVVDGDGAVDANFPVATVALYLRLAGGETCKFFTPAALEDGAAVFNLSALVTRPAGPVVAERERGAFALVAVVKEADGDKATLLETDAMALTLKAGAPASLEVAPQEALAVGDAARPWAVAIRDECGADASGGDPFVATLSCDDARATLEATPTALVRDAATGAWTLPGGWRVRGRFVGEDAGSGTSARVDVALTLARGGVSLDAVCALNLIPGAITEVRADGSAPSLSRGARFQSPKWTCFDACGNRCVNGMAEISCTLALDNSDNHSGVPCELAAYRKKKKKAGADVAPPAGVVDEAGVVSFGELVIDTAGGAPLPKRAKAILTPQSPDFSDSVQVDPVAVYVDPIDRPVALTVYRRSEAGVGEAFLEGEVGGWGDTTVTELADGAVVEVPAGEDVWDHVAFVAVDEAGQRARPDAVEAPLRFKAGGKGSWQHVQKLRETSKTTWFQRSSPDAPAALEFTLDGGGKHAATHATIHVARVPGEARRIVLERAPTAASHSLLSVSQDDDTPAPAASARYYVSAFDGDDAGAARCACAARATVDLDDTFGESEQITTLTQADAPIGVEIRSWPEGDDPDRFKLRAYPADGVALALAPDARTVVEVRLVDRTDNRRAIDGVYLGVTLKLFRHGHEDDVDGVMNVNTVFPLGLTNDKARASRDGDLRAKREALDAKRRDIVELENAYRGLKDRRSKAAKAAAAKARAADDRAARADARREAAAAVARLEAEEQALEGRTDAPRRPARLSTNAAREAKLDDFRARFQRRLRRDGIEDHCVGFLSELATIDDDGDAKCVAALCGNNMLYVTSDAARRAAQAVAERVGGLVIDVVNVSLARRGASWDAERTPRTIRKALAAADGAAALAAEALVPRACDDMSRVFAQLLNNYKALIFPDTPSLERAEDARDQARAGACDFSRIARDAPGVALRAHGRARVGGAKDEPPKFEFSSARGGVEQRRAAIAAELESARRDAAADDGDDGDDDDDAVEDDVSEADVEAAKARLDAAKKEVKELAKELDRQRQSTKSPRSAKRPASGVAAAARRKKQAAEISARTCRPCAPPDRISTASSRARSRNASSGIVSSGRTSSTRKRSRQADRSFATPASLSSSSPGVARNQTSSANFQLARAASEDPSTTWPGRAKMMRKS</sequence>
<keyword evidence="1" id="KW-0175">Coiled coil</keyword>
<protein>
    <submittedName>
        <fullName evidence="3">Uncharacterized protein</fullName>
    </submittedName>
</protein>
<feature type="compositionally biased region" description="Acidic residues" evidence="2">
    <location>
        <begin position="2149"/>
        <end position="2171"/>
    </location>
</feature>
<dbReference type="SUPFAM" id="SSF55874">
    <property type="entry name" value="ATPase domain of HSP90 chaperone/DNA topoisomerase II/histidine kinase"/>
    <property type="match status" value="1"/>
</dbReference>
<keyword evidence="4" id="KW-1185">Reference proteome</keyword>
<dbReference type="InterPro" id="IPR036890">
    <property type="entry name" value="HATPase_C_sf"/>
</dbReference>
<feature type="region of interest" description="Disordered" evidence="2">
    <location>
        <begin position="2106"/>
        <end position="2128"/>
    </location>
</feature>
<dbReference type="Gene3D" id="3.30.565.10">
    <property type="entry name" value="Histidine kinase-like ATPase, C-terminal domain"/>
    <property type="match status" value="1"/>
</dbReference>
<dbReference type="Proteomes" id="UP000002729">
    <property type="component" value="Unassembled WGS sequence"/>
</dbReference>
<evidence type="ECO:0000313" key="3">
    <source>
        <dbReference type="EMBL" id="EGB05146.1"/>
    </source>
</evidence>
<dbReference type="GeneID" id="20225886"/>
<feature type="compositionally biased region" description="Basic and acidic residues" evidence="2">
    <location>
        <begin position="2185"/>
        <end position="2196"/>
    </location>
</feature>
<dbReference type="EMBL" id="GL833144">
    <property type="protein sequence ID" value="EGB05146.1"/>
    <property type="molecule type" value="Genomic_DNA"/>
</dbReference>
<evidence type="ECO:0000256" key="2">
    <source>
        <dbReference type="SAM" id="MobiDB-lite"/>
    </source>
</evidence>
<dbReference type="RefSeq" id="XP_009040269.1">
    <property type="nucleotide sequence ID" value="XM_009042021.1"/>
</dbReference>
<feature type="coiled-coil region" evidence="1">
    <location>
        <begin position="1839"/>
        <end position="1911"/>
    </location>
</feature>
<feature type="compositionally biased region" description="Low complexity" evidence="2">
    <location>
        <begin position="2240"/>
        <end position="2262"/>
    </location>
</feature>
<accession>F0YIB8</accession>
<dbReference type="InParanoid" id="F0YIB8"/>
<feature type="region of interest" description="Disordered" evidence="2">
    <location>
        <begin position="2185"/>
        <end position="2322"/>
    </location>
</feature>
<evidence type="ECO:0000313" key="4">
    <source>
        <dbReference type="Proteomes" id="UP000002729"/>
    </source>
</evidence>
<proteinExistence type="predicted"/>
<dbReference type="OrthoDB" id="206859at2759"/>